<keyword evidence="18" id="KW-1185">Reference proteome</keyword>
<dbReference type="GO" id="GO:0005737">
    <property type="term" value="C:cytoplasm"/>
    <property type="evidence" value="ECO:0007669"/>
    <property type="project" value="UniProtKB-SubCell"/>
</dbReference>
<dbReference type="FunFam" id="3.90.190.10:FF:000037">
    <property type="entry name" value="dual specificity protein phosphatase 26"/>
    <property type="match status" value="1"/>
</dbReference>
<protein>
    <recommendedName>
        <fullName evidence="13">Dual specificity protein phosphatase</fullName>
        <ecNumber evidence="13">3.1.3.16</ecNumber>
        <ecNumber evidence="13">3.1.3.48</ecNumber>
    </recommendedName>
</protein>
<dbReference type="PROSITE" id="PS50056">
    <property type="entry name" value="TYR_PHOSPHATASE_2"/>
    <property type="match status" value="1"/>
</dbReference>
<dbReference type="EC" id="3.1.3.48" evidence="13"/>
<dbReference type="InterPro" id="IPR020422">
    <property type="entry name" value="TYR_PHOSPHATASE_DUAL_dom"/>
</dbReference>
<comment type="function">
    <text evidence="13">Dual specificity phosphatase able to dephosphorylate phosphotyrosine, phosphoserine and phosphothreonine residues, with a preference for phosphotyrosine as a substrate.</text>
</comment>
<dbReference type="EC" id="3.1.3.16" evidence="13"/>
<dbReference type="InterPro" id="IPR020405">
    <property type="entry name" value="Atypical_DUSP_subfamA"/>
</dbReference>
<dbReference type="PANTHER" id="PTHR45682:SF6">
    <property type="entry name" value="DUAL SPECIFICITY PHOSPHATASE 29"/>
    <property type="match status" value="1"/>
</dbReference>
<dbReference type="PANTHER" id="PTHR45682">
    <property type="entry name" value="AGAP008228-PA"/>
    <property type="match status" value="1"/>
</dbReference>
<evidence type="ECO:0000256" key="10">
    <source>
        <dbReference type="ARBA" id="ARBA00048336"/>
    </source>
</evidence>
<dbReference type="GO" id="GO:0008138">
    <property type="term" value="F:protein tyrosine/serine/threonine phosphatase activity"/>
    <property type="evidence" value="ECO:0007669"/>
    <property type="project" value="UniProtKB-UniRule"/>
</dbReference>
<dbReference type="GO" id="GO:0005634">
    <property type="term" value="C:nucleus"/>
    <property type="evidence" value="ECO:0007669"/>
    <property type="project" value="UniProtKB-SubCell"/>
</dbReference>
<keyword evidence="7" id="KW-0539">Nucleus</keyword>
<evidence type="ECO:0000256" key="4">
    <source>
        <dbReference type="ARBA" id="ARBA00022490"/>
    </source>
</evidence>
<reference evidence="17" key="3">
    <citation type="submission" date="2025-09" db="UniProtKB">
        <authorList>
            <consortium name="Ensembl"/>
        </authorList>
    </citation>
    <scope>IDENTIFICATION</scope>
</reference>
<feature type="active site" description="Phosphocysteine intermediate" evidence="12">
    <location>
        <position position="148"/>
    </location>
</feature>
<comment type="subcellular location">
    <subcellularLocation>
        <location evidence="2">Cytoplasm</location>
    </subcellularLocation>
    <subcellularLocation>
        <location evidence="1">Nucleus</location>
    </subcellularLocation>
</comment>
<name>A0AAY3ZVA4_9TELE</name>
<evidence type="ECO:0000256" key="12">
    <source>
        <dbReference type="PIRSR" id="PIRSR620405-1"/>
    </source>
</evidence>
<evidence type="ECO:0000256" key="7">
    <source>
        <dbReference type="ARBA" id="ARBA00023242"/>
    </source>
</evidence>
<evidence type="ECO:0000259" key="16">
    <source>
        <dbReference type="PROSITE" id="PS50056"/>
    </source>
</evidence>
<dbReference type="InterPro" id="IPR016130">
    <property type="entry name" value="Tyr_Pase_AS"/>
</dbReference>
<dbReference type="Pfam" id="PF00782">
    <property type="entry name" value="DSPc"/>
    <property type="match status" value="1"/>
</dbReference>
<proteinExistence type="inferred from homology"/>
<accession>A0AAY3ZVA4</accession>
<evidence type="ECO:0000256" key="1">
    <source>
        <dbReference type="ARBA" id="ARBA00004123"/>
    </source>
</evidence>
<evidence type="ECO:0000256" key="2">
    <source>
        <dbReference type="ARBA" id="ARBA00004496"/>
    </source>
</evidence>
<evidence type="ECO:0000256" key="8">
    <source>
        <dbReference type="ARBA" id="ARBA00045755"/>
    </source>
</evidence>
<evidence type="ECO:0000256" key="3">
    <source>
        <dbReference type="ARBA" id="ARBA00008601"/>
    </source>
</evidence>
<dbReference type="Ensembl" id="ENSDCDT00010000328.1">
    <property type="protein sequence ID" value="ENSDCDP00010000319.1"/>
    <property type="gene ID" value="ENSDCDG00010000153.1"/>
</dbReference>
<comment type="function">
    <text evidence="8">Dual specificity phosphatase able to dephosphorylate phosphotyrosine, phosphoserine and phosphothreonine residues within the same substrate, with a preference for phosphotyrosine as a substrate. Involved in the modulation of AMPK and MAPK1/2 signaling pathways.</text>
</comment>
<feature type="domain" description="Tyrosine-protein phosphatase" evidence="15">
    <location>
        <begin position="54"/>
        <end position="203"/>
    </location>
</feature>
<evidence type="ECO:0000256" key="13">
    <source>
        <dbReference type="RuleBase" id="RU366038"/>
    </source>
</evidence>
<comment type="similarity">
    <text evidence="3 13">Belongs to the protein-tyrosine phosphatase family. Non-receptor class dual specificity subfamily.</text>
</comment>
<reference evidence="17" key="2">
    <citation type="submission" date="2025-08" db="UniProtKB">
        <authorList>
            <consortium name="Ensembl"/>
        </authorList>
    </citation>
    <scope>IDENTIFICATION</scope>
</reference>
<dbReference type="Proteomes" id="UP000694580">
    <property type="component" value="Chromosome 2"/>
</dbReference>
<evidence type="ECO:0000256" key="14">
    <source>
        <dbReference type="SAM" id="MobiDB-lite"/>
    </source>
</evidence>
<dbReference type="InterPro" id="IPR000340">
    <property type="entry name" value="Dual-sp_phosphatase_cat-dom"/>
</dbReference>
<reference evidence="17 18" key="1">
    <citation type="submission" date="2020-06" db="EMBL/GenBank/DDBJ databases">
        <authorList>
            <consortium name="Wellcome Sanger Institute Data Sharing"/>
        </authorList>
    </citation>
    <scope>NUCLEOTIDE SEQUENCE [LARGE SCALE GENOMIC DNA]</scope>
</reference>
<dbReference type="AlphaFoldDB" id="A0AAY3ZVA4"/>
<feature type="domain" description="Tyrosine specific protein phosphatases" evidence="16">
    <location>
        <begin position="123"/>
        <end position="182"/>
    </location>
</feature>
<dbReference type="GO" id="GO:0033549">
    <property type="term" value="F:MAP kinase phosphatase activity"/>
    <property type="evidence" value="ECO:0007669"/>
    <property type="project" value="TreeGrafter"/>
</dbReference>
<organism evidence="17 18">
    <name type="scientific">Denticeps clupeoides</name>
    <name type="common">denticle herring</name>
    <dbReference type="NCBI Taxonomy" id="299321"/>
    <lineage>
        <taxon>Eukaryota</taxon>
        <taxon>Metazoa</taxon>
        <taxon>Chordata</taxon>
        <taxon>Craniata</taxon>
        <taxon>Vertebrata</taxon>
        <taxon>Euteleostomi</taxon>
        <taxon>Actinopterygii</taxon>
        <taxon>Neopterygii</taxon>
        <taxon>Teleostei</taxon>
        <taxon>Clupei</taxon>
        <taxon>Clupeiformes</taxon>
        <taxon>Denticipitoidei</taxon>
        <taxon>Denticipitidae</taxon>
        <taxon>Denticeps</taxon>
    </lineage>
</organism>
<dbReference type="PRINTS" id="PR01908">
    <property type="entry name" value="ADSPHPHTASE"/>
</dbReference>
<dbReference type="GO" id="GO:0004722">
    <property type="term" value="F:protein serine/threonine phosphatase activity"/>
    <property type="evidence" value="ECO:0007669"/>
    <property type="project" value="UniProtKB-EC"/>
</dbReference>
<keyword evidence="4" id="KW-0963">Cytoplasm</keyword>
<comment type="catalytic activity">
    <reaction evidence="11 13">
        <text>O-phospho-L-tyrosyl-[protein] + H2O = L-tyrosyl-[protein] + phosphate</text>
        <dbReference type="Rhea" id="RHEA:10684"/>
        <dbReference type="Rhea" id="RHEA-COMP:10136"/>
        <dbReference type="Rhea" id="RHEA-COMP:20101"/>
        <dbReference type="ChEBI" id="CHEBI:15377"/>
        <dbReference type="ChEBI" id="CHEBI:43474"/>
        <dbReference type="ChEBI" id="CHEBI:46858"/>
        <dbReference type="ChEBI" id="CHEBI:61978"/>
        <dbReference type="EC" id="3.1.3.48"/>
    </reaction>
</comment>
<dbReference type="InterPro" id="IPR000387">
    <property type="entry name" value="Tyr_Pase_dom"/>
</dbReference>
<keyword evidence="6 13" id="KW-0904">Protein phosphatase</keyword>
<dbReference type="InterPro" id="IPR029021">
    <property type="entry name" value="Prot-tyrosine_phosphatase-like"/>
</dbReference>
<comment type="catalytic activity">
    <reaction evidence="10 13">
        <text>O-phospho-L-threonyl-[protein] + H2O = L-threonyl-[protein] + phosphate</text>
        <dbReference type="Rhea" id="RHEA:47004"/>
        <dbReference type="Rhea" id="RHEA-COMP:11060"/>
        <dbReference type="Rhea" id="RHEA-COMP:11605"/>
        <dbReference type="ChEBI" id="CHEBI:15377"/>
        <dbReference type="ChEBI" id="CHEBI:30013"/>
        <dbReference type="ChEBI" id="CHEBI:43474"/>
        <dbReference type="ChEBI" id="CHEBI:61977"/>
        <dbReference type="EC" id="3.1.3.16"/>
    </reaction>
</comment>
<evidence type="ECO:0000256" key="5">
    <source>
        <dbReference type="ARBA" id="ARBA00022801"/>
    </source>
</evidence>
<dbReference type="PRINTS" id="PR01909">
    <property type="entry name" value="ADSPHPHTASEA"/>
</dbReference>
<evidence type="ECO:0000256" key="9">
    <source>
        <dbReference type="ARBA" id="ARBA00047761"/>
    </source>
</evidence>
<keyword evidence="5 13" id="KW-0378">Hydrolase</keyword>
<evidence type="ECO:0000259" key="15">
    <source>
        <dbReference type="PROSITE" id="PS50054"/>
    </source>
</evidence>
<evidence type="ECO:0000256" key="6">
    <source>
        <dbReference type="ARBA" id="ARBA00022912"/>
    </source>
</evidence>
<dbReference type="PROSITE" id="PS00383">
    <property type="entry name" value="TYR_PHOSPHATASE_1"/>
    <property type="match status" value="1"/>
</dbReference>
<dbReference type="GeneTree" id="ENSGT00940000162682"/>
<comment type="catalytic activity">
    <reaction evidence="9 13">
        <text>O-phospho-L-seryl-[protein] + H2O = L-seryl-[protein] + phosphate</text>
        <dbReference type="Rhea" id="RHEA:20629"/>
        <dbReference type="Rhea" id="RHEA-COMP:9863"/>
        <dbReference type="Rhea" id="RHEA-COMP:11604"/>
        <dbReference type="ChEBI" id="CHEBI:15377"/>
        <dbReference type="ChEBI" id="CHEBI:29999"/>
        <dbReference type="ChEBI" id="CHEBI:43474"/>
        <dbReference type="ChEBI" id="CHEBI:83421"/>
        <dbReference type="EC" id="3.1.3.16"/>
    </reaction>
</comment>
<evidence type="ECO:0000313" key="18">
    <source>
        <dbReference type="Proteomes" id="UP000694580"/>
    </source>
</evidence>
<dbReference type="Gene3D" id="3.90.190.10">
    <property type="entry name" value="Protein tyrosine phosphatase superfamily"/>
    <property type="match status" value="1"/>
</dbReference>
<dbReference type="GO" id="GO:0043409">
    <property type="term" value="P:negative regulation of MAPK cascade"/>
    <property type="evidence" value="ECO:0007669"/>
    <property type="project" value="TreeGrafter"/>
</dbReference>
<dbReference type="PROSITE" id="PS50054">
    <property type="entry name" value="TYR_PHOSPHATASE_DUAL"/>
    <property type="match status" value="1"/>
</dbReference>
<evidence type="ECO:0000313" key="17">
    <source>
        <dbReference type="Ensembl" id="ENSDCDP00010000319.1"/>
    </source>
</evidence>
<dbReference type="SMART" id="SM00195">
    <property type="entry name" value="DSPc"/>
    <property type="match status" value="1"/>
</dbReference>
<dbReference type="GO" id="GO:0004725">
    <property type="term" value="F:protein tyrosine phosphatase activity"/>
    <property type="evidence" value="ECO:0007669"/>
    <property type="project" value="UniProtKB-EC"/>
</dbReference>
<evidence type="ECO:0000256" key="11">
    <source>
        <dbReference type="ARBA" id="ARBA00051722"/>
    </source>
</evidence>
<dbReference type="SUPFAM" id="SSF52799">
    <property type="entry name" value="(Phosphotyrosine protein) phosphatases II"/>
    <property type="match status" value="1"/>
</dbReference>
<sequence>TPAGECPTSVTSGAGKRIKVPKKAAPEKEAEEYVTPGGYELEKLLNRGCVEYTRVNEVWPNVFIGDEETARSRHGLERMGVTHVLNAAEGTWNCVDTGADYYSGMGVAYYGVAAEDVPGFDISQYFYPAGLFIDQTLSRPENKLLVHCVLGRSRSATLVLAYLMIYKEMTLVDAIEHVKRRRRIVPNWGFLKQLRRLDTCLLEQRRDSEKQENFAHG</sequence>
<feature type="region of interest" description="Disordered" evidence="14">
    <location>
        <begin position="1"/>
        <end position="22"/>
    </location>
</feature>